<evidence type="ECO:0000256" key="1">
    <source>
        <dbReference type="SAM" id="Phobius"/>
    </source>
</evidence>
<feature type="transmembrane region" description="Helical" evidence="1">
    <location>
        <begin position="27"/>
        <end position="49"/>
    </location>
</feature>
<name>A0A0W0VC61_9GAMM</name>
<keyword evidence="1" id="KW-0472">Membrane</keyword>
<dbReference type="Proteomes" id="UP000055035">
    <property type="component" value="Unassembled WGS sequence"/>
</dbReference>
<gene>
    <name evidence="2" type="ORF">Ljor_2023</name>
</gene>
<dbReference type="AlphaFoldDB" id="A0A0W0VC61"/>
<keyword evidence="3" id="KW-1185">Reference proteome</keyword>
<feature type="transmembrane region" description="Helical" evidence="1">
    <location>
        <begin position="5"/>
        <end position="21"/>
    </location>
</feature>
<keyword evidence="1" id="KW-1133">Transmembrane helix</keyword>
<dbReference type="RefSeq" id="WP_058471445.1">
    <property type="nucleotide sequence ID" value="NZ_CAAAIC010000001.1"/>
</dbReference>
<dbReference type="PATRIC" id="fig|456.5.peg.2167"/>
<protein>
    <recommendedName>
        <fullName evidence="4">Proteolipid membrane potential modulator</fullName>
    </recommendedName>
</protein>
<dbReference type="EMBL" id="LNYJ01000011">
    <property type="protein sequence ID" value="KTD17717.1"/>
    <property type="molecule type" value="Genomic_DNA"/>
</dbReference>
<evidence type="ECO:0008006" key="4">
    <source>
        <dbReference type="Google" id="ProtNLM"/>
    </source>
</evidence>
<organism evidence="2 3">
    <name type="scientific">Legionella jordanis</name>
    <dbReference type="NCBI Taxonomy" id="456"/>
    <lineage>
        <taxon>Bacteria</taxon>
        <taxon>Pseudomonadati</taxon>
        <taxon>Pseudomonadota</taxon>
        <taxon>Gammaproteobacteria</taxon>
        <taxon>Legionellales</taxon>
        <taxon>Legionellaceae</taxon>
        <taxon>Legionella</taxon>
    </lineage>
</organism>
<proteinExistence type="predicted"/>
<evidence type="ECO:0000313" key="2">
    <source>
        <dbReference type="EMBL" id="KTD17717.1"/>
    </source>
</evidence>
<sequence>MLNRLFWFFLAVFFPWIVLLLDDNPGGALVALIMQATLIGWIPASVWALRVVRENTPPKEK</sequence>
<reference evidence="2 3" key="1">
    <citation type="submission" date="2015-11" db="EMBL/GenBank/DDBJ databases">
        <title>Genomic analysis of 38 Legionella species identifies large and diverse effector repertoires.</title>
        <authorList>
            <person name="Burstein D."/>
            <person name="Amaro F."/>
            <person name="Zusman T."/>
            <person name="Lifshitz Z."/>
            <person name="Cohen O."/>
            <person name="Gilbert J.A."/>
            <person name="Pupko T."/>
            <person name="Shuman H.A."/>
            <person name="Segal G."/>
        </authorList>
    </citation>
    <scope>NUCLEOTIDE SEQUENCE [LARGE SCALE GENOMIC DNA]</scope>
    <source>
        <strain evidence="2 3">BL-540</strain>
    </source>
</reference>
<comment type="caution">
    <text evidence="2">The sequence shown here is derived from an EMBL/GenBank/DDBJ whole genome shotgun (WGS) entry which is preliminary data.</text>
</comment>
<accession>A0A0W0VC61</accession>
<dbReference type="OrthoDB" id="9810121at2"/>
<evidence type="ECO:0000313" key="3">
    <source>
        <dbReference type="Proteomes" id="UP000055035"/>
    </source>
</evidence>
<keyword evidence="1" id="KW-0812">Transmembrane</keyword>